<gene>
    <name evidence="2" type="ORF">HDA43_005218</name>
</gene>
<keyword evidence="3" id="KW-1185">Reference proteome</keyword>
<evidence type="ECO:0000313" key="2">
    <source>
        <dbReference type="EMBL" id="NYF43017.1"/>
    </source>
</evidence>
<name>A0A852UZD0_9ACTN</name>
<accession>A0A852UZD0</accession>
<dbReference type="PROSITE" id="PS51186">
    <property type="entry name" value="GNAT"/>
    <property type="match status" value="1"/>
</dbReference>
<dbReference type="Gene3D" id="3.40.630.30">
    <property type="match status" value="1"/>
</dbReference>
<protein>
    <submittedName>
        <fullName evidence="2">GNAT superfamily N-acetyltransferase</fullName>
    </submittedName>
</protein>
<dbReference type="InterPro" id="IPR000182">
    <property type="entry name" value="GNAT_dom"/>
</dbReference>
<dbReference type="EMBL" id="JACCCO010000002">
    <property type="protein sequence ID" value="NYF43017.1"/>
    <property type="molecule type" value="Genomic_DNA"/>
</dbReference>
<dbReference type="AlphaFoldDB" id="A0A852UZD0"/>
<evidence type="ECO:0000259" key="1">
    <source>
        <dbReference type="PROSITE" id="PS51186"/>
    </source>
</evidence>
<dbReference type="Proteomes" id="UP000576393">
    <property type="component" value="Unassembled WGS sequence"/>
</dbReference>
<dbReference type="GO" id="GO:0016747">
    <property type="term" value="F:acyltransferase activity, transferring groups other than amino-acyl groups"/>
    <property type="evidence" value="ECO:0007669"/>
    <property type="project" value="InterPro"/>
</dbReference>
<reference evidence="2 3" key="1">
    <citation type="submission" date="2020-07" db="EMBL/GenBank/DDBJ databases">
        <title>Sequencing the genomes of 1000 actinobacteria strains.</title>
        <authorList>
            <person name="Klenk H.-P."/>
        </authorList>
    </citation>
    <scope>NUCLEOTIDE SEQUENCE [LARGE SCALE GENOMIC DNA]</scope>
    <source>
        <strain evidence="2 3">DSM 45763</strain>
    </source>
</reference>
<comment type="caution">
    <text evidence="2">The sequence shown here is derived from an EMBL/GenBank/DDBJ whole genome shotgun (WGS) entry which is preliminary data.</text>
</comment>
<keyword evidence="2" id="KW-0808">Transferase</keyword>
<evidence type="ECO:0000313" key="3">
    <source>
        <dbReference type="Proteomes" id="UP000576393"/>
    </source>
</evidence>
<dbReference type="InterPro" id="IPR016181">
    <property type="entry name" value="Acyl_CoA_acyltransferase"/>
</dbReference>
<sequence length="242" mass="26040">MSGERRTLTGADGAPVIGYVEDVRDGRPWARNVEELGPGAVDAVMSRLPGWVVSAPVELARRLVARGARTLRHVHRMRCDLSDVRPAADAAPGGLRFTPWDREPAEVFPAWLAAYPPGHPDRRSRKMTLDDELAPLMRGEVTGPLLPCGILAVRDDAGGEDEVVGGVLVTDSNDGPWVTEVFRHPDRSPRGLGSLMLSATLSRAAADELTGIGLAVTEGNPARRVYESLGFRPAGTWLTVLI</sequence>
<organism evidence="2 3">
    <name type="scientific">Streptosporangium sandarakinum</name>
    <dbReference type="NCBI Taxonomy" id="1260955"/>
    <lineage>
        <taxon>Bacteria</taxon>
        <taxon>Bacillati</taxon>
        <taxon>Actinomycetota</taxon>
        <taxon>Actinomycetes</taxon>
        <taxon>Streptosporangiales</taxon>
        <taxon>Streptosporangiaceae</taxon>
        <taxon>Streptosporangium</taxon>
    </lineage>
</organism>
<feature type="domain" description="N-acetyltransferase" evidence="1">
    <location>
        <begin position="95"/>
        <end position="242"/>
    </location>
</feature>
<dbReference type="RefSeq" id="WP_179825957.1">
    <property type="nucleotide sequence ID" value="NZ_JACCCO010000002.1"/>
</dbReference>
<dbReference type="SUPFAM" id="SSF55729">
    <property type="entry name" value="Acyl-CoA N-acyltransferases (Nat)"/>
    <property type="match status" value="1"/>
</dbReference>
<dbReference type="Pfam" id="PF13508">
    <property type="entry name" value="Acetyltransf_7"/>
    <property type="match status" value="1"/>
</dbReference>
<proteinExistence type="predicted"/>